<evidence type="ECO:0000256" key="4">
    <source>
        <dbReference type="ARBA" id="ARBA00023136"/>
    </source>
</evidence>
<comment type="caution">
    <text evidence="6">The sequence shown here is derived from an EMBL/GenBank/DDBJ whole genome shotgun (WGS) entry which is preliminary data.</text>
</comment>
<evidence type="ECO:0000256" key="3">
    <source>
        <dbReference type="ARBA" id="ARBA00022989"/>
    </source>
</evidence>
<gene>
    <name evidence="6" type="ORF">I595_3085</name>
</gene>
<keyword evidence="7" id="KW-1185">Reference proteome</keyword>
<feature type="transmembrane region" description="Helical" evidence="5">
    <location>
        <begin position="82"/>
        <end position="99"/>
    </location>
</feature>
<feature type="transmembrane region" description="Helical" evidence="5">
    <location>
        <begin position="43"/>
        <end position="70"/>
    </location>
</feature>
<dbReference type="AlphaFoldDB" id="A0A0P7AXP3"/>
<evidence type="ECO:0000313" key="7">
    <source>
        <dbReference type="Proteomes" id="UP000050280"/>
    </source>
</evidence>
<reference evidence="6 7" key="1">
    <citation type="submission" date="2015-09" db="EMBL/GenBank/DDBJ databases">
        <title>Genome sequence of the marine flavobacterium Croceitalea dokdonensis DOKDO 023 that contains proton- and sodium-pumping rhodopsins.</title>
        <authorList>
            <person name="Kwon S.-K."/>
            <person name="Lee H.K."/>
            <person name="Kwak M.-J."/>
            <person name="Kim J.F."/>
        </authorList>
    </citation>
    <scope>NUCLEOTIDE SEQUENCE [LARGE SCALE GENOMIC DNA]</scope>
    <source>
        <strain evidence="6 7">DOKDO 023</strain>
    </source>
</reference>
<evidence type="ECO:0000256" key="5">
    <source>
        <dbReference type="SAM" id="Phobius"/>
    </source>
</evidence>
<proteinExistence type="predicted"/>
<evidence type="ECO:0008006" key="8">
    <source>
        <dbReference type="Google" id="ProtNLM"/>
    </source>
</evidence>
<organism evidence="6 7">
    <name type="scientific">Croceitalea dokdonensis DOKDO 023</name>
    <dbReference type="NCBI Taxonomy" id="1300341"/>
    <lineage>
        <taxon>Bacteria</taxon>
        <taxon>Pseudomonadati</taxon>
        <taxon>Bacteroidota</taxon>
        <taxon>Flavobacteriia</taxon>
        <taxon>Flavobacteriales</taxon>
        <taxon>Flavobacteriaceae</taxon>
        <taxon>Croceitalea</taxon>
    </lineage>
</organism>
<dbReference type="EMBL" id="LDJX01000006">
    <property type="protein sequence ID" value="KPM31106.1"/>
    <property type="molecule type" value="Genomic_DNA"/>
</dbReference>
<dbReference type="STRING" id="1300341.I595_3085"/>
<keyword evidence="2 5" id="KW-0812">Transmembrane</keyword>
<evidence type="ECO:0000256" key="2">
    <source>
        <dbReference type="ARBA" id="ARBA00022692"/>
    </source>
</evidence>
<protein>
    <recommendedName>
        <fullName evidence="8">DoxX family protein</fullName>
    </recommendedName>
</protein>
<keyword evidence="3 5" id="KW-1133">Transmembrane helix</keyword>
<comment type="subcellular location">
    <subcellularLocation>
        <location evidence="1">Membrane</location>
        <topology evidence="1">Multi-pass membrane protein</topology>
    </subcellularLocation>
</comment>
<evidence type="ECO:0000256" key="1">
    <source>
        <dbReference type="ARBA" id="ARBA00004141"/>
    </source>
</evidence>
<keyword evidence="4 5" id="KW-0472">Membrane</keyword>
<dbReference type="InterPro" id="IPR032808">
    <property type="entry name" value="DoxX"/>
</dbReference>
<dbReference type="Proteomes" id="UP000050280">
    <property type="component" value="Unassembled WGS sequence"/>
</dbReference>
<accession>A0A0P7AXP3</accession>
<sequence length="104" mass="11722">MSFLVFGLSCLFAPYMVLEFKRYGLANFRTLNGLLQILGALGLLLLFYQPIFALVASGGLGILMVLGFLVRLKIKDGFVKSFPAFFYAVLNFTILFLLIKEDLW</sequence>
<name>A0A0P7AXP3_9FLAO</name>
<dbReference type="GO" id="GO:0016020">
    <property type="term" value="C:membrane"/>
    <property type="evidence" value="ECO:0007669"/>
    <property type="project" value="UniProtKB-SubCell"/>
</dbReference>
<dbReference type="Pfam" id="PF13564">
    <property type="entry name" value="DoxX_2"/>
    <property type="match status" value="1"/>
</dbReference>
<evidence type="ECO:0000313" key="6">
    <source>
        <dbReference type="EMBL" id="KPM31106.1"/>
    </source>
</evidence>